<evidence type="ECO:0000256" key="4">
    <source>
        <dbReference type="ARBA" id="ARBA00022519"/>
    </source>
</evidence>
<feature type="transmembrane region" description="Helical" evidence="12">
    <location>
        <begin position="255"/>
        <end position="272"/>
    </location>
</feature>
<feature type="transmembrane region" description="Helical" evidence="12">
    <location>
        <begin position="230"/>
        <end position="249"/>
    </location>
</feature>
<dbReference type="GO" id="GO:0005886">
    <property type="term" value="C:plasma membrane"/>
    <property type="evidence" value="ECO:0007669"/>
    <property type="project" value="UniProtKB-SubCell"/>
</dbReference>
<keyword evidence="8" id="KW-0560">Oxidoreductase</keyword>
<keyword evidence="5 12" id="KW-0812">Transmembrane</keyword>
<dbReference type="GO" id="GO:0006629">
    <property type="term" value="P:lipid metabolic process"/>
    <property type="evidence" value="ECO:0007669"/>
    <property type="project" value="InterPro"/>
</dbReference>
<dbReference type="CDD" id="cd03512">
    <property type="entry name" value="Alkane-hydroxylase"/>
    <property type="match status" value="1"/>
</dbReference>
<comment type="similarity">
    <text evidence="2">Belongs to the fatty acid desaturase type 1 family. AlkB subfamily.</text>
</comment>
<evidence type="ECO:0000256" key="7">
    <source>
        <dbReference type="ARBA" id="ARBA00022989"/>
    </source>
</evidence>
<dbReference type="GO" id="GO:0046872">
    <property type="term" value="F:metal ion binding"/>
    <property type="evidence" value="ECO:0007669"/>
    <property type="project" value="UniProtKB-KW"/>
</dbReference>
<evidence type="ECO:0000259" key="13">
    <source>
        <dbReference type="Pfam" id="PF00487"/>
    </source>
</evidence>
<dbReference type="EMBL" id="CAFBQW010000090">
    <property type="protein sequence ID" value="CAB5066311.1"/>
    <property type="molecule type" value="Genomic_DNA"/>
</dbReference>
<evidence type="ECO:0000256" key="3">
    <source>
        <dbReference type="ARBA" id="ARBA00022475"/>
    </source>
</evidence>
<feature type="transmembrane region" description="Helical" evidence="12">
    <location>
        <begin position="21"/>
        <end position="41"/>
    </location>
</feature>
<evidence type="ECO:0000256" key="6">
    <source>
        <dbReference type="ARBA" id="ARBA00022723"/>
    </source>
</evidence>
<evidence type="ECO:0000256" key="1">
    <source>
        <dbReference type="ARBA" id="ARBA00004429"/>
    </source>
</evidence>
<evidence type="ECO:0000256" key="10">
    <source>
        <dbReference type="ARBA" id="ARBA00023033"/>
    </source>
</evidence>
<keyword evidence="7 12" id="KW-1133">Transmembrane helix</keyword>
<evidence type="ECO:0000313" key="15">
    <source>
        <dbReference type="EMBL" id="CAB5066311.1"/>
    </source>
</evidence>
<accession>A0A6J7P902</accession>
<dbReference type="PANTHER" id="PTHR38674:SF1">
    <property type="entry name" value="ALKANE 1-MONOOXYGENASE 1"/>
    <property type="match status" value="1"/>
</dbReference>
<comment type="subcellular location">
    <subcellularLocation>
        <location evidence="1">Cell inner membrane</location>
        <topology evidence="1">Multi-pass membrane protein</topology>
    </subcellularLocation>
</comment>
<reference evidence="14" key="1">
    <citation type="submission" date="2020-05" db="EMBL/GenBank/DDBJ databases">
        <authorList>
            <person name="Chiriac C."/>
            <person name="Salcher M."/>
            <person name="Ghai R."/>
            <person name="Kavagutti S V."/>
        </authorList>
    </citation>
    <scope>NUCLEOTIDE SEQUENCE</scope>
</reference>
<evidence type="ECO:0000256" key="9">
    <source>
        <dbReference type="ARBA" id="ARBA00023004"/>
    </source>
</evidence>
<organism evidence="14">
    <name type="scientific">freshwater metagenome</name>
    <dbReference type="NCBI Taxonomy" id="449393"/>
    <lineage>
        <taxon>unclassified sequences</taxon>
        <taxon>metagenomes</taxon>
        <taxon>ecological metagenomes</taxon>
    </lineage>
</organism>
<name>A0A6J7P902_9ZZZZ</name>
<evidence type="ECO:0000256" key="8">
    <source>
        <dbReference type="ARBA" id="ARBA00023002"/>
    </source>
</evidence>
<dbReference type="PANTHER" id="PTHR38674">
    <property type="entry name" value="ALKANE 1-MONOOXYGENASE 1"/>
    <property type="match status" value="1"/>
</dbReference>
<keyword evidence="3" id="KW-1003">Cell membrane</keyword>
<keyword evidence="9" id="KW-0408">Iron</keyword>
<sequence length="392" mass="45087">MRTLRATVDDQPVTWRDKKRYLWLLGVVVPLLPFGAARESARFGLEIFWWLGPIWVLLLIPLLDRIFGEDTSNPPGWAVEPLAKDHFYRWCTYLFLPVQFAGLIFACNLVSTQNLSWFAYLGFALTVGTVAGVGINTAHELGHKKPKLERWLARVALAQTGYGHFYVEHNRGHHNRVATPEDPASSRLGESFWAFLPRSVWGGIRSGWELESKRLRHQGGRVWSIHNDVLNAWAMTVLLFGTLLCVFGIRVLPFLIIQAVFGFSLLEVVNYLEHYGLLRQKNEEGRYERCQPRHSWNSNHVASNLLLYQLERHSDHHAHPTRRYQTLRHFEESPQLPSGYGGMLGLAYFPPIWRRVMDHRVVEQYGGDVTLANIQPSKRKKILDKYAAAAEQ</sequence>
<dbReference type="InterPro" id="IPR033885">
    <property type="entry name" value="AlkB/XylM"/>
</dbReference>
<evidence type="ECO:0000256" key="2">
    <source>
        <dbReference type="ARBA" id="ARBA00010823"/>
    </source>
</evidence>
<feature type="transmembrane region" description="Helical" evidence="12">
    <location>
        <begin position="117"/>
        <end position="138"/>
    </location>
</feature>
<evidence type="ECO:0000313" key="14">
    <source>
        <dbReference type="EMBL" id="CAB5001621.1"/>
    </source>
</evidence>
<protein>
    <submittedName>
        <fullName evidence="14">Unannotated protein</fullName>
    </submittedName>
</protein>
<evidence type="ECO:0000256" key="11">
    <source>
        <dbReference type="ARBA" id="ARBA00023136"/>
    </source>
</evidence>
<feature type="domain" description="Fatty acid desaturase" evidence="13">
    <location>
        <begin position="116"/>
        <end position="337"/>
    </location>
</feature>
<dbReference type="AlphaFoldDB" id="A0A6J7P902"/>
<keyword evidence="6" id="KW-0479">Metal-binding</keyword>
<keyword evidence="4" id="KW-0997">Cell inner membrane</keyword>
<dbReference type="GO" id="GO:0004497">
    <property type="term" value="F:monooxygenase activity"/>
    <property type="evidence" value="ECO:0007669"/>
    <property type="project" value="UniProtKB-KW"/>
</dbReference>
<evidence type="ECO:0000256" key="5">
    <source>
        <dbReference type="ARBA" id="ARBA00022692"/>
    </source>
</evidence>
<evidence type="ECO:0000256" key="12">
    <source>
        <dbReference type="SAM" id="Phobius"/>
    </source>
</evidence>
<dbReference type="Pfam" id="PF00487">
    <property type="entry name" value="FA_desaturase"/>
    <property type="match status" value="1"/>
</dbReference>
<feature type="transmembrane region" description="Helical" evidence="12">
    <location>
        <begin position="87"/>
        <end position="111"/>
    </location>
</feature>
<keyword evidence="10" id="KW-0503">Monooxygenase</keyword>
<feature type="transmembrane region" description="Helical" evidence="12">
    <location>
        <begin position="47"/>
        <end position="67"/>
    </location>
</feature>
<gene>
    <name evidence="14" type="ORF">UFOPK3914_02178</name>
    <name evidence="15" type="ORF">UFOPK4354_00932</name>
</gene>
<dbReference type="InterPro" id="IPR005804">
    <property type="entry name" value="FA_desaturase_dom"/>
</dbReference>
<proteinExistence type="inferred from homology"/>
<keyword evidence="11 12" id="KW-0472">Membrane</keyword>
<dbReference type="EMBL" id="CAFBOG010000321">
    <property type="protein sequence ID" value="CAB5001621.1"/>
    <property type="molecule type" value="Genomic_DNA"/>
</dbReference>